<protein>
    <recommendedName>
        <fullName evidence="2">Aminotransferase-like plant mobile domain-containing protein</fullName>
    </recommendedName>
</protein>
<evidence type="ECO:0008006" key="2">
    <source>
        <dbReference type="Google" id="ProtNLM"/>
    </source>
</evidence>
<evidence type="ECO:0000313" key="1">
    <source>
        <dbReference type="EMBL" id="BBH02438.1"/>
    </source>
</evidence>
<reference evidence="1" key="1">
    <citation type="journal article" date="2019" name="Science">
        <title>Mutation of a bHLH transcription factor allowed almond domestication.</title>
        <authorList>
            <person name="Sanchez-Perez R."/>
            <person name="Pavan S."/>
            <person name="Mazzeo R."/>
            <person name="Moldovan C."/>
            <person name="Aiese Cigliano R."/>
            <person name="Del Cueto J."/>
            <person name="Ricciardi F."/>
            <person name="Lotti C."/>
            <person name="Ricciardi L."/>
            <person name="Dicenta F."/>
            <person name="Lopez-Marques R.L."/>
            <person name="Lindberg Moller B."/>
        </authorList>
    </citation>
    <scope>NUCLEOTIDE SEQUENCE</scope>
</reference>
<dbReference type="AlphaFoldDB" id="A0A4Y1REX0"/>
<organism evidence="1">
    <name type="scientific">Prunus dulcis</name>
    <name type="common">Almond</name>
    <name type="synonym">Amygdalus dulcis</name>
    <dbReference type="NCBI Taxonomy" id="3755"/>
    <lineage>
        <taxon>Eukaryota</taxon>
        <taxon>Viridiplantae</taxon>
        <taxon>Streptophyta</taxon>
        <taxon>Embryophyta</taxon>
        <taxon>Tracheophyta</taxon>
        <taxon>Spermatophyta</taxon>
        <taxon>Magnoliopsida</taxon>
        <taxon>eudicotyledons</taxon>
        <taxon>Gunneridae</taxon>
        <taxon>Pentapetalae</taxon>
        <taxon>rosids</taxon>
        <taxon>fabids</taxon>
        <taxon>Rosales</taxon>
        <taxon>Rosaceae</taxon>
        <taxon>Amygdaloideae</taxon>
        <taxon>Amygdaleae</taxon>
        <taxon>Prunus</taxon>
    </lineage>
</organism>
<name>A0A4Y1REX0_PRUDU</name>
<gene>
    <name evidence="1" type="ORF">Prudu_012988</name>
</gene>
<dbReference type="EMBL" id="AP019300">
    <property type="protein sequence ID" value="BBH02438.1"/>
    <property type="molecule type" value="Genomic_DNA"/>
</dbReference>
<proteinExistence type="predicted"/>
<accession>A0A4Y1REX0</accession>
<sequence length="365" mass="42115">MQLYREDKDHQHILFLLYWLNGFIFPNRSSAVLLECRHLDEALHNHTGVGLGPTALAHLFKNLHTATLENPLNLSAPDIVLPKDQVLALPLMSAEVPKRSIEEYLMFFRHCTKRSATQRQVVIRRTYPWSQPRYRLFENEPEEETARTNFRKKFLSVTRPRDLPRGGGKPPNYHLGAEVHHPNFCARQIEVHKDSRCAVNKISNSADALYPSWVRNSCSSAKFDAWWKARFQGLPASSTALKVLFDGWDSWMVYAGVEAKQFMMQMIKDINAQILPLQRILEVSLSSYFCHSCWRLEAPFVDEEDQRETLAEQPTVEATPSARRNKRKKAALARTVLSSLKLQLKVLLLLILSQKGLGRERWQNK</sequence>